<reference evidence="2 3" key="1">
    <citation type="journal article" date="2015" name="Genome Announc.">
        <title>Complete Genome Sequence of Methanosphaerula palustris E1-9CT, a Hydrogenotrophic Methanogen Isolated from a Minerotrophic Fen Peatland.</title>
        <authorList>
            <person name="Cadillo-Quiroz H."/>
            <person name="Browne P."/>
            <person name="Kyrpides N."/>
            <person name="Woyke T."/>
            <person name="Goodwin L."/>
            <person name="Detter C."/>
            <person name="Yavitt J.B."/>
            <person name="Zinder S.H."/>
        </authorList>
    </citation>
    <scope>NUCLEOTIDE SEQUENCE [LARGE SCALE GENOMIC DNA]</scope>
    <source>
        <strain evidence="3">ATCC BAA-1556 / DSM 19958 / E1-9c</strain>
    </source>
</reference>
<gene>
    <name evidence="2" type="ordered locus">Mpal_2586</name>
</gene>
<dbReference type="RefSeq" id="WP_012619175.1">
    <property type="nucleotide sequence ID" value="NC_011832.1"/>
</dbReference>
<evidence type="ECO:0000313" key="3">
    <source>
        <dbReference type="Proteomes" id="UP000002457"/>
    </source>
</evidence>
<dbReference type="OrthoDB" id="114363at2157"/>
<sequence>MDEATKGRFKWKFYKLTLVLNVIVLLVAFGVIALFKAPFDLNIPFSLGLFIAAVALSALFMRMYRVEKAWLNSQP</sequence>
<dbReference type="HOGENOM" id="CLU_189626_0_0_2"/>
<proteinExistence type="predicted"/>
<dbReference type="KEGG" id="mpl:Mpal_2586"/>
<keyword evidence="3" id="KW-1185">Reference proteome</keyword>
<feature type="transmembrane region" description="Helical" evidence="1">
    <location>
        <begin position="16"/>
        <end position="35"/>
    </location>
</feature>
<feature type="transmembrane region" description="Helical" evidence="1">
    <location>
        <begin position="41"/>
        <end position="61"/>
    </location>
</feature>
<keyword evidence="1" id="KW-0472">Membrane</keyword>
<dbReference type="EMBL" id="CP001338">
    <property type="protein sequence ID" value="ACL17856.1"/>
    <property type="molecule type" value="Genomic_DNA"/>
</dbReference>
<name>B8GF50_METPE</name>
<evidence type="ECO:0000313" key="2">
    <source>
        <dbReference type="EMBL" id="ACL17856.1"/>
    </source>
</evidence>
<organism evidence="2 3">
    <name type="scientific">Methanosphaerula palustris (strain ATCC BAA-1556 / DSM 19958 / E1-9c)</name>
    <dbReference type="NCBI Taxonomy" id="521011"/>
    <lineage>
        <taxon>Archaea</taxon>
        <taxon>Methanobacteriati</taxon>
        <taxon>Methanobacteriota</taxon>
        <taxon>Stenosarchaea group</taxon>
        <taxon>Methanomicrobia</taxon>
        <taxon>Methanomicrobiales</taxon>
        <taxon>Methanoregulaceae</taxon>
        <taxon>Methanosphaerula</taxon>
    </lineage>
</organism>
<dbReference type="STRING" id="521011.Mpal_2586"/>
<protein>
    <submittedName>
        <fullName evidence="2">Uncharacterized protein</fullName>
    </submittedName>
</protein>
<evidence type="ECO:0000256" key="1">
    <source>
        <dbReference type="SAM" id="Phobius"/>
    </source>
</evidence>
<dbReference type="GeneID" id="7270713"/>
<dbReference type="Proteomes" id="UP000002457">
    <property type="component" value="Chromosome"/>
</dbReference>
<accession>B8GF50</accession>
<keyword evidence="1" id="KW-0812">Transmembrane</keyword>
<dbReference type="AlphaFoldDB" id="B8GF50"/>
<keyword evidence="1" id="KW-1133">Transmembrane helix</keyword>
<dbReference type="eggNOG" id="arCOG09499">
    <property type="taxonomic scope" value="Archaea"/>
</dbReference>